<evidence type="ECO:0000256" key="3">
    <source>
        <dbReference type="ARBA" id="ARBA00022840"/>
    </source>
</evidence>
<dbReference type="GO" id="GO:0005524">
    <property type="term" value="F:ATP binding"/>
    <property type="evidence" value="ECO:0007669"/>
    <property type="project" value="UniProtKB-KW"/>
</dbReference>
<dbReference type="EMBL" id="VXPY01000031">
    <property type="protein sequence ID" value="MYD89645.1"/>
    <property type="molecule type" value="Genomic_DNA"/>
</dbReference>
<evidence type="ECO:0000313" key="5">
    <source>
        <dbReference type="EMBL" id="MYD89645.1"/>
    </source>
</evidence>
<dbReference type="CDD" id="cd03235">
    <property type="entry name" value="ABC_Metallic_Cations"/>
    <property type="match status" value="1"/>
</dbReference>
<dbReference type="InterPro" id="IPR027417">
    <property type="entry name" value="P-loop_NTPase"/>
</dbReference>
<dbReference type="InterPro" id="IPR003439">
    <property type="entry name" value="ABC_transporter-like_ATP-bd"/>
</dbReference>
<dbReference type="SUPFAM" id="SSF52540">
    <property type="entry name" value="P-loop containing nucleoside triphosphate hydrolases"/>
    <property type="match status" value="1"/>
</dbReference>
<feature type="domain" description="ABC transporter" evidence="4">
    <location>
        <begin position="5"/>
        <end position="238"/>
    </location>
</feature>
<comment type="caution">
    <text evidence="5">The sequence shown here is derived from an EMBL/GenBank/DDBJ whole genome shotgun (WGS) entry which is preliminary data.</text>
</comment>
<dbReference type="PROSITE" id="PS00211">
    <property type="entry name" value="ABC_TRANSPORTER_1"/>
    <property type="match status" value="1"/>
</dbReference>
<keyword evidence="3 5" id="KW-0067">ATP-binding</keyword>
<gene>
    <name evidence="5" type="ORF">F4Y08_04785</name>
</gene>
<proteinExistence type="predicted"/>
<dbReference type="Gene3D" id="3.40.50.300">
    <property type="entry name" value="P-loop containing nucleotide triphosphate hydrolases"/>
    <property type="match status" value="1"/>
</dbReference>
<evidence type="ECO:0000256" key="1">
    <source>
        <dbReference type="ARBA" id="ARBA00022448"/>
    </source>
</evidence>
<keyword evidence="2" id="KW-0547">Nucleotide-binding</keyword>
<dbReference type="PANTHER" id="PTHR42734">
    <property type="entry name" value="METAL TRANSPORT SYSTEM ATP-BINDING PROTEIN TM_0124-RELATED"/>
    <property type="match status" value="1"/>
</dbReference>
<dbReference type="AlphaFoldDB" id="A0A6B1DS52"/>
<reference evidence="5" key="1">
    <citation type="submission" date="2019-09" db="EMBL/GenBank/DDBJ databases">
        <title>Characterisation of the sponge microbiome using genome-centric metagenomics.</title>
        <authorList>
            <person name="Engelberts J.P."/>
            <person name="Robbins S.J."/>
            <person name="De Goeij J.M."/>
            <person name="Aranda M."/>
            <person name="Bell S.C."/>
            <person name="Webster N.S."/>
        </authorList>
    </citation>
    <scope>NUCLEOTIDE SEQUENCE</scope>
    <source>
        <strain evidence="5">SB0662_bin_9</strain>
    </source>
</reference>
<dbReference type="SMART" id="SM00382">
    <property type="entry name" value="AAA"/>
    <property type="match status" value="1"/>
</dbReference>
<dbReference type="InterPro" id="IPR050153">
    <property type="entry name" value="Metal_Ion_Import_ABC"/>
</dbReference>
<dbReference type="InterPro" id="IPR003593">
    <property type="entry name" value="AAA+_ATPase"/>
</dbReference>
<name>A0A6B1DS52_9CHLR</name>
<sequence>MEPQVELRDVSFRYGAKTILEGVNIHVHQGQFLALLGPNGSGKTTLLKLLLGVLQPSSGTVSHDGQPARRGSGPYCGYVPQIEDVDWSFPATVRQVVWMGLRSAGFWPPWPTRGDSERIESILERLEIPHLVDRHIGELSGGQQQRVFIARALVSDPSILVLDEPTSDVDVYNTENILHLLAELNRTGQTIIMSTHDVNAAATHLPWVVCVNRTIVAQGPPEAILQKEILDRTYQADLVVLRQNGQVFVYEAPHSHTWTELHPKPVAAHAPFDSEAGAGVH</sequence>
<dbReference type="FunFam" id="3.40.50.300:FF:000134">
    <property type="entry name" value="Iron-enterobactin ABC transporter ATP-binding protein"/>
    <property type="match status" value="1"/>
</dbReference>
<accession>A0A6B1DS52</accession>
<dbReference type="InterPro" id="IPR017871">
    <property type="entry name" value="ABC_transporter-like_CS"/>
</dbReference>
<evidence type="ECO:0000259" key="4">
    <source>
        <dbReference type="PROSITE" id="PS50893"/>
    </source>
</evidence>
<dbReference type="GO" id="GO:0016887">
    <property type="term" value="F:ATP hydrolysis activity"/>
    <property type="evidence" value="ECO:0007669"/>
    <property type="project" value="InterPro"/>
</dbReference>
<organism evidence="5">
    <name type="scientific">Caldilineaceae bacterium SB0662_bin_9</name>
    <dbReference type="NCBI Taxonomy" id="2605258"/>
    <lineage>
        <taxon>Bacteria</taxon>
        <taxon>Bacillati</taxon>
        <taxon>Chloroflexota</taxon>
        <taxon>Caldilineae</taxon>
        <taxon>Caldilineales</taxon>
        <taxon>Caldilineaceae</taxon>
    </lineage>
</organism>
<dbReference type="PROSITE" id="PS50893">
    <property type="entry name" value="ABC_TRANSPORTER_2"/>
    <property type="match status" value="1"/>
</dbReference>
<protein>
    <submittedName>
        <fullName evidence="5">Metal ABC transporter ATP-binding protein</fullName>
    </submittedName>
</protein>
<dbReference type="Pfam" id="PF00005">
    <property type="entry name" value="ABC_tran"/>
    <property type="match status" value="1"/>
</dbReference>
<evidence type="ECO:0000256" key="2">
    <source>
        <dbReference type="ARBA" id="ARBA00022741"/>
    </source>
</evidence>
<keyword evidence="1" id="KW-0813">Transport</keyword>